<dbReference type="EMBL" id="UINC01009727">
    <property type="protein sequence ID" value="SVA43559.1"/>
    <property type="molecule type" value="Genomic_DNA"/>
</dbReference>
<protein>
    <recommendedName>
        <fullName evidence="3">6,7-dimethyl-8-ribityllumazine synthase</fullName>
        <ecNumber evidence="3">2.5.1.78</ecNumber>
    </recommendedName>
</protein>
<comment type="similarity">
    <text evidence="2">Belongs to the DMRL synthase family.</text>
</comment>
<keyword evidence="5" id="KW-0808">Transferase</keyword>
<sequence length="145" mass="15308">MRFGIVVAEFNDFITLKLLDGAKSALLENGVSESDITIAKVPGSFEIPLVADDMASSGNHDAVICLGAVIKGETDHYEYVSQGAAEGISRVALDNRIPVMFGVLTTHNVEQALDRCGGRKGNEGESCAISAIKTVNVLNKLNNTG</sequence>
<dbReference type="InterPro" id="IPR002180">
    <property type="entry name" value="LS/RS"/>
</dbReference>
<gene>
    <name evidence="7" type="ORF">METZ01_LOCUS96413</name>
</gene>
<evidence type="ECO:0000256" key="6">
    <source>
        <dbReference type="ARBA" id="ARBA00048785"/>
    </source>
</evidence>
<evidence type="ECO:0000313" key="7">
    <source>
        <dbReference type="EMBL" id="SVA43559.1"/>
    </source>
</evidence>
<organism evidence="7">
    <name type="scientific">marine metagenome</name>
    <dbReference type="NCBI Taxonomy" id="408172"/>
    <lineage>
        <taxon>unclassified sequences</taxon>
        <taxon>metagenomes</taxon>
        <taxon>ecological metagenomes</taxon>
    </lineage>
</organism>
<keyword evidence="4" id="KW-0686">Riboflavin biosynthesis</keyword>
<dbReference type="AlphaFoldDB" id="A0A381VTC0"/>
<dbReference type="GO" id="GO:0005829">
    <property type="term" value="C:cytosol"/>
    <property type="evidence" value="ECO:0007669"/>
    <property type="project" value="TreeGrafter"/>
</dbReference>
<evidence type="ECO:0000256" key="5">
    <source>
        <dbReference type="ARBA" id="ARBA00022679"/>
    </source>
</evidence>
<dbReference type="InterPro" id="IPR036467">
    <property type="entry name" value="LS/RS_sf"/>
</dbReference>
<evidence type="ECO:0000256" key="4">
    <source>
        <dbReference type="ARBA" id="ARBA00022619"/>
    </source>
</evidence>
<dbReference type="NCBIfam" id="TIGR00114">
    <property type="entry name" value="lumazine-synth"/>
    <property type="match status" value="1"/>
</dbReference>
<dbReference type="Pfam" id="PF00885">
    <property type="entry name" value="DMRL_synthase"/>
    <property type="match status" value="1"/>
</dbReference>
<name>A0A381VTC0_9ZZZZ</name>
<reference evidence="7" key="1">
    <citation type="submission" date="2018-05" db="EMBL/GenBank/DDBJ databases">
        <authorList>
            <person name="Lanie J.A."/>
            <person name="Ng W.-L."/>
            <person name="Kazmierczak K.M."/>
            <person name="Andrzejewski T.M."/>
            <person name="Davidsen T.M."/>
            <person name="Wayne K.J."/>
            <person name="Tettelin H."/>
            <person name="Glass J.I."/>
            <person name="Rusch D."/>
            <person name="Podicherti R."/>
            <person name="Tsui H.-C.T."/>
            <person name="Winkler M.E."/>
        </authorList>
    </citation>
    <scope>NUCLEOTIDE SEQUENCE</scope>
</reference>
<dbReference type="InterPro" id="IPR034964">
    <property type="entry name" value="LS"/>
</dbReference>
<dbReference type="GO" id="GO:0000906">
    <property type="term" value="F:6,7-dimethyl-8-ribityllumazine synthase activity"/>
    <property type="evidence" value="ECO:0007669"/>
    <property type="project" value="UniProtKB-EC"/>
</dbReference>
<dbReference type="CDD" id="cd09209">
    <property type="entry name" value="Lumazine_synthase-I"/>
    <property type="match status" value="1"/>
</dbReference>
<dbReference type="PANTHER" id="PTHR21058">
    <property type="entry name" value="6,7-DIMETHYL-8-RIBITYLLUMAZINE SYNTHASE DMRL SYNTHASE LUMAZINE SYNTHASE"/>
    <property type="match status" value="1"/>
</dbReference>
<dbReference type="SUPFAM" id="SSF52121">
    <property type="entry name" value="Lumazine synthase"/>
    <property type="match status" value="1"/>
</dbReference>
<dbReference type="GO" id="GO:0009349">
    <property type="term" value="C:riboflavin synthase complex"/>
    <property type="evidence" value="ECO:0007669"/>
    <property type="project" value="InterPro"/>
</dbReference>
<comment type="catalytic activity">
    <reaction evidence="6">
        <text>(2S)-2-hydroxy-3-oxobutyl phosphate + 5-amino-6-(D-ribitylamino)uracil = 6,7-dimethyl-8-(1-D-ribityl)lumazine + phosphate + 2 H2O + H(+)</text>
        <dbReference type="Rhea" id="RHEA:26152"/>
        <dbReference type="ChEBI" id="CHEBI:15377"/>
        <dbReference type="ChEBI" id="CHEBI:15378"/>
        <dbReference type="ChEBI" id="CHEBI:15934"/>
        <dbReference type="ChEBI" id="CHEBI:43474"/>
        <dbReference type="ChEBI" id="CHEBI:58201"/>
        <dbReference type="ChEBI" id="CHEBI:58830"/>
        <dbReference type="EC" id="2.5.1.78"/>
    </reaction>
</comment>
<dbReference type="EC" id="2.5.1.78" evidence="3"/>
<dbReference type="Gene3D" id="3.40.50.960">
    <property type="entry name" value="Lumazine/riboflavin synthase"/>
    <property type="match status" value="1"/>
</dbReference>
<proteinExistence type="inferred from homology"/>
<evidence type="ECO:0000256" key="2">
    <source>
        <dbReference type="ARBA" id="ARBA00007424"/>
    </source>
</evidence>
<evidence type="ECO:0000256" key="3">
    <source>
        <dbReference type="ARBA" id="ARBA00012664"/>
    </source>
</evidence>
<comment type="pathway">
    <text evidence="1">Cofactor biosynthesis; riboflavin biosynthesis; riboflavin from 2-hydroxy-3-oxobutyl phosphate and 5-amino-6-(D-ribitylamino)uracil: step 1/2.</text>
</comment>
<evidence type="ECO:0000256" key="1">
    <source>
        <dbReference type="ARBA" id="ARBA00004917"/>
    </source>
</evidence>
<dbReference type="PANTHER" id="PTHR21058:SF0">
    <property type="entry name" value="6,7-DIMETHYL-8-RIBITYLLUMAZINE SYNTHASE"/>
    <property type="match status" value="1"/>
</dbReference>
<dbReference type="UniPathway" id="UPA00275">
    <property type="reaction ID" value="UER00404"/>
</dbReference>
<dbReference type="HAMAP" id="MF_00178">
    <property type="entry name" value="Lumazine_synth"/>
    <property type="match status" value="1"/>
</dbReference>
<accession>A0A381VTC0</accession>
<dbReference type="GO" id="GO:0009231">
    <property type="term" value="P:riboflavin biosynthetic process"/>
    <property type="evidence" value="ECO:0007669"/>
    <property type="project" value="UniProtKB-UniPathway"/>
</dbReference>